<dbReference type="PANTHER" id="PTHR47691">
    <property type="entry name" value="REGULATOR-RELATED"/>
    <property type="match status" value="1"/>
</dbReference>
<keyword evidence="3" id="KW-1185">Reference proteome</keyword>
<dbReference type="InterPro" id="IPR011990">
    <property type="entry name" value="TPR-like_helical_dom_sf"/>
</dbReference>
<dbReference type="InterPro" id="IPR003593">
    <property type="entry name" value="AAA+_ATPase"/>
</dbReference>
<dbReference type="SUPFAM" id="SSF48452">
    <property type="entry name" value="TPR-like"/>
    <property type="match status" value="1"/>
</dbReference>
<reference evidence="2 3" key="1">
    <citation type="submission" date="2018-10" db="EMBL/GenBank/DDBJ databases">
        <title>Isolation from soil.</title>
        <authorList>
            <person name="Hu J."/>
        </authorList>
    </citation>
    <scope>NUCLEOTIDE SEQUENCE [LARGE SCALE GENOMIC DNA]</scope>
    <source>
        <strain evidence="2 3">NEAU-Ht49</strain>
    </source>
</reference>
<sequence length="716" mass="76335">MTHADGPPHERPVNEFSGDVAGPVIQVGELSGTVNMRAPAREPVRPRQLPATRTLVNRTRTLEELDRFRPDPDGPDGPGGAVVLSGPPGIGKTTVALNWAHSRQHDFPDGQLYADLRGHAPVGPALPADVLGGFLRALGVPPARIPVELGERAALYRSMSADRRVLVVLDDAFSAAQVTPLLPASSGSLALVTSRWRLAGLLVRGARGVRVEPFEDAAAMELLALMVGADRVDREHTHAVRLAELCAGLPLALTVAAARLASRPAWTVEGIVEALEEERRRLAVLAAQDLQDGVTVEAALELSRQALPEPAQYLYALLGLYPGGAFDAHVAAALAAVPVDDAALALETLADANLLDEVPSGRYRFHELTRLHARQTALESIAPEERAAAMERATAWCLRTALAASGAIAPYRRLREPGEAAGVPGALEFATSAEALDWLDAEFTGLHAVASMAAEAGLYEACWLLVDALWPLFVHRGHRTDRLGFEELGLAAARSAGDAEAEAKMLSRTGLTRRVLGDLDGAERDFLAARALWEELGNRQRVGGISRRLGILDADRRRWDPAVRRYGDAIAVYRELGETRRAARTLADLGGVLVDARRAHEAVRVLTEARDALSGVRDPNSMARTILFLARAKAGIGARDEAAPLFAEALARMREIGSGAGTASVLRAYAEFEVDGGAPVTAVRLLDEARTILTGLGLPAGAVERRLADLADGPPR</sequence>
<dbReference type="SMART" id="SM00382">
    <property type="entry name" value="AAA"/>
    <property type="match status" value="1"/>
</dbReference>
<dbReference type="Gene3D" id="3.40.50.300">
    <property type="entry name" value="P-loop containing nucleotide triphosphate hydrolases"/>
    <property type="match status" value="1"/>
</dbReference>
<dbReference type="RefSeq" id="WP_122196754.1">
    <property type="nucleotide sequence ID" value="NZ_JBHSKC010000004.1"/>
</dbReference>
<proteinExistence type="predicted"/>
<dbReference type="GO" id="GO:0043531">
    <property type="term" value="F:ADP binding"/>
    <property type="evidence" value="ECO:0007669"/>
    <property type="project" value="InterPro"/>
</dbReference>
<organism evidence="2 3">
    <name type="scientific">Actinomadura harenae</name>
    <dbReference type="NCBI Taxonomy" id="2483351"/>
    <lineage>
        <taxon>Bacteria</taxon>
        <taxon>Bacillati</taxon>
        <taxon>Actinomycetota</taxon>
        <taxon>Actinomycetes</taxon>
        <taxon>Streptosporangiales</taxon>
        <taxon>Thermomonosporaceae</taxon>
        <taxon>Actinomadura</taxon>
    </lineage>
</organism>
<feature type="domain" description="AAA+ ATPase" evidence="1">
    <location>
        <begin position="78"/>
        <end position="216"/>
    </location>
</feature>
<dbReference type="OrthoDB" id="5521887at2"/>
<name>A0A3M2LX19_9ACTN</name>
<dbReference type="AlphaFoldDB" id="A0A3M2LX19"/>
<accession>A0A3M2LX19</accession>
<dbReference type="InterPro" id="IPR027417">
    <property type="entry name" value="P-loop_NTPase"/>
</dbReference>
<dbReference type="Proteomes" id="UP000282674">
    <property type="component" value="Unassembled WGS sequence"/>
</dbReference>
<protein>
    <submittedName>
        <fullName evidence="2">NTPase</fullName>
    </submittedName>
</protein>
<dbReference type="PANTHER" id="PTHR47691:SF3">
    <property type="entry name" value="HTH-TYPE TRANSCRIPTIONAL REGULATOR RV0890C-RELATED"/>
    <property type="match status" value="1"/>
</dbReference>
<dbReference type="PRINTS" id="PR00364">
    <property type="entry name" value="DISEASERSIST"/>
</dbReference>
<evidence type="ECO:0000313" key="3">
    <source>
        <dbReference type="Proteomes" id="UP000282674"/>
    </source>
</evidence>
<evidence type="ECO:0000313" key="2">
    <source>
        <dbReference type="EMBL" id="RMI41103.1"/>
    </source>
</evidence>
<gene>
    <name evidence="2" type="ORF">EBO15_24350</name>
</gene>
<dbReference type="Gene3D" id="1.25.40.10">
    <property type="entry name" value="Tetratricopeptide repeat domain"/>
    <property type="match status" value="1"/>
</dbReference>
<comment type="caution">
    <text evidence="2">The sequence shown here is derived from an EMBL/GenBank/DDBJ whole genome shotgun (WGS) entry which is preliminary data.</text>
</comment>
<dbReference type="SUPFAM" id="SSF52540">
    <property type="entry name" value="P-loop containing nucleoside triphosphate hydrolases"/>
    <property type="match status" value="1"/>
</dbReference>
<dbReference type="EMBL" id="RFFG01000046">
    <property type="protein sequence ID" value="RMI41103.1"/>
    <property type="molecule type" value="Genomic_DNA"/>
</dbReference>
<evidence type="ECO:0000259" key="1">
    <source>
        <dbReference type="SMART" id="SM00382"/>
    </source>
</evidence>